<keyword evidence="5" id="KW-1185">Reference proteome</keyword>
<dbReference type="AlphaFoldDB" id="A0AAV8SRD6"/>
<comment type="caution">
    <text evidence="4">The sequence shown here is derived from an EMBL/GenBank/DDBJ whole genome shotgun (WGS) entry which is preliminary data.</text>
</comment>
<evidence type="ECO:0000256" key="1">
    <source>
        <dbReference type="ARBA" id="ARBA00004123"/>
    </source>
</evidence>
<name>A0AAV8SRD6_9ROSI</name>
<organism evidence="4 5">
    <name type="scientific">Erythroxylum novogranatense</name>
    <dbReference type="NCBI Taxonomy" id="1862640"/>
    <lineage>
        <taxon>Eukaryota</taxon>
        <taxon>Viridiplantae</taxon>
        <taxon>Streptophyta</taxon>
        <taxon>Embryophyta</taxon>
        <taxon>Tracheophyta</taxon>
        <taxon>Spermatophyta</taxon>
        <taxon>Magnoliopsida</taxon>
        <taxon>eudicotyledons</taxon>
        <taxon>Gunneridae</taxon>
        <taxon>Pentapetalae</taxon>
        <taxon>rosids</taxon>
        <taxon>fabids</taxon>
        <taxon>Malpighiales</taxon>
        <taxon>Erythroxylaceae</taxon>
        <taxon>Erythroxylum</taxon>
    </lineage>
</organism>
<evidence type="ECO:0000313" key="5">
    <source>
        <dbReference type="Proteomes" id="UP001159364"/>
    </source>
</evidence>
<gene>
    <name evidence="4" type="ORF">K2173_012172</name>
</gene>
<reference evidence="4 5" key="1">
    <citation type="submission" date="2021-09" db="EMBL/GenBank/DDBJ databases">
        <title>Genomic insights and catalytic innovation underlie evolution of tropane alkaloids biosynthesis.</title>
        <authorList>
            <person name="Wang Y.-J."/>
            <person name="Tian T."/>
            <person name="Huang J.-P."/>
            <person name="Huang S.-X."/>
        </authorList>
    </citation>
    <scope>NUCLEOTIDE SEQUENCE [LARGE SCALE GENOMIC DNA]</scope>
    <source>
        <strain evidence="4">KIB-2018</strain>
        <tissue evidence="4">Leaf</tissue>
    </source>
</reference>
<dbReference type="EMBL" id="JAIWQS010000009">
    <property type="protein sequence ID" value="KAJ8754783.1"/>
    <property type="molecule type" value="Genomic_DNA"/>
</dbReference>
<evidence type="ECO:0000256" key="3">
    <source>
        <dbReference type="ARBA" id="ARBA00023242"/>
    </source>
</evidence>
<dbReference type="GO" id="GO:0003677">
    <property type="term" value="F:DNA binding"/>
    <property type="evidence" value="ECO:0007669"/>
    <property type="project" value="UniProtKB-KW"/>
</dbReference>
<dbReference type="PANTHER" id="PTHR22952">
    <property type="entry name" value="CAMP-RESPONSE ELEMENT BINDING PROTEIN-RELATED"/>
    <property type="match status" value="1"/>
</dbReference>
<evidence type="ECO:0000313" key="4">
    <source>
        <dbReference type="EMBL" id="KAJ8754783.1"/>
    </source>
</evidence>
<accession>A0AAV8SRD6</accession>
<dbReference type="GO" id="GO:0045893">
    <property type="term" value="P:positive regulation of DNA-templated transcription"/>
    <property type="evidence" value="ECO:0007669"/>
    <property type="project" value="InterPro"/>
</dbReference>
<dbReference type="Proteomes" id="UP001159364">
    <property type="component" value="Linkage Group LG09"/>
</dbReference>
<proteinExistence type="predicted"/>
<comment type="subcellular location">
    <subcellularLocation>
        <location evidence="1">Nucleus</location>
    </subcellularLocation>
</comment>
<keyword evidence="2" id="KW-0238">DNA-binding</keyword>
<evidence type="ECO:0000256" key="2">
    <source>
        <dbReference type="ARBA" id="ARBA00023125"/>
    </source>
</evidence>
<protein>
    <submittedName>
        <fullName evidence="4">Uncharacterized protein</fullName>
    </submittedName>
</protein>
<dbReference type="PANTHER" id="PTHR22952:SF175">
    <property type="entry name" value="PROTEIN ABSCISIC ACID-INSENSITIVE 5"/>
    <property type="match status" value="1"/>
</dbReference>
<dbReference type="GO" id="GO:0005634">
    <property type="term" value="C:nucleus"/>
    <property type="evidence" value="ECO:0007669"/>
    <property type="project" value="UniProtKB-SubCell"/>
</dbReference>
<keyword evidence="3" id="KW-0539">Nucleus</keyword>
<dbReference type="GO" id="GO:0003700">
    <property type="term" value="F:DNA-binding transcription factor activity"/>
    <property type="evidence" value="ECO:0007669"/>
    <property type="project" value="InterPro"/>
</dbReference>
<dbReference type="InterPro" id="IPR043452">
    <property type="entry name" value="BZIP46-like"/>
</dbReference>
<sequence>MVVTELEMIYHGELVESPSQSEQQPKANPLSSLGRQSSIYSLTLDEFQHSLNESGKNFRSMTMVEFLTSIWNAEENQAATAAATNNNVGQVNNVGNQALNGVGPVDHQGILKQPSLPRQGSLMLPPPLCRKTVDEVCWDMHGEQRHGHRNGGNNMQNPEMTLEDFLIKAGVVKEQFGVPTVPTQQQFGMFQGGNNNSGNTTVAMEFASRPMIRMSVGVDGGAAMGMVGPMSPVSSDGLVAAIVDNVGNQYGMDMGGLRGQKKSATRFRARKQVWQTLERLYAQTSMVRVLQLKHQLSTMQKDTLQKPKKIRSRSTTRIRGLEARFGLKTGQKRMFLQVTRSCPLNGQPCPFNGYIRVSGYQTLRKYPLNGHACPSNGHG</sequence>